<reference evidence="2 3" key="1">
    <citation type="submission" date="2019-01" db="EMBL/GenBank/DDBJ databases">
        <title>Genome sequencing of strain DFW100M-13.</title>
        <authorList>
            <person name="Heo J."/>
            <person name="Kim S.-J."/>
            <person name="Kim J.-S."/>
            <person name="Hong S.-B."/>
            <person name="Kwon S.-W."/>
        </authorList>
    </citation>
    <scope>NUCLEOTIDE SEQUENCE [LARGE SCALE GENOMIC DNA]</scope>
    <source>
        <strain evidence="2 3">DFW100M-13</strain>
    </source>
</reference>
<keyword evidence="1" id="KW-0812">Transmembrane</keyword>
<organism evidence="2 3">
    <name type="scientific">Microbacterium protaetiae</name>
    <dbReference type="NCBI Taxonomy" id="2509458"/>
    <lineage>
        <taxon>Bacteria</taxon>
        <taxon>Bacillati</taxon>
        <taxon>Actinomycetota</taxon>
        <taxon>Actinomycetes</taxon>
        <taxon>Micrococcales</taxon>
        <taxon>Microbacteriaceae</taxon>
        <taxon>Microbacterium</taxon>
    </lineage>
</organism>
<keyword evidence="3" id="KW-1185">Reference proteome</keyword>
<dbReference type="Proteomes" id="UP000293995">
    <property type="component" value="Chromosome"/>
</dbReference>
<proteinExistence type="predicted"/>
<keyword evidence="1" id="KW-1133">Transmembrane helix</keyword>
<dbReference type="RefSeq" id="WP_129392838.1">
    <property type="nucleotide sequence ID" value="NZ_CP035494.1"/>
</dbReference>
<dbReference type="OrthoDB" id="5149460at2"/>
<accession>A0A4P6EHM7</accession>
<gene>
    <name evidence="2" type="ORF">ET475_16610</name>
</gene>
<evidence type="ECO:0000313" key="2">
    <source>
        <dbReference type="EMBL" id="QAY61426.1"/>
    </source>
</evidence>
<sequence>MTFASLIAFAAEEAEHSGNVMLETVWYPIIALVVFAFLGFVTLSYRNVSNRHAHKAAAYAKEHADDAPQAGHGH</sequence>
<keyword evidence="1" id="KW-0472">Membrane</keyword>
<protein>
    <recommendedName>
        <fullName evidence="4">4-hydroxybenzoate polyprenyltransferase</fullName>
    </recommendedName>
</protein>
<evidence type="ECO:0000256" key="1">
    <source>
        <dbReference type="SAM" id="Phobius"/>
    </source>
</evidence>
<evidence type="ECO:0008006" key="4">
    <source>
        <dbReference type="Google" id="ProtNLM"/>
    </source>
</evidence>
<dbReference type="EMBL" id="CP035494">
    <property type="protein sequence ID" value="QAY61426.1"/>
    <property type="molecule type" value="Genomic_DNA"/>
</dbReference>
<dbReference type="KEGG" id="mprt:ET475_16610"/>
<dbReference type="AlphaFoldDB" id="A0A4P6EHM7"/>
<evidence type="ECO:0000313" key="3">
    <source>
        <dbReference type="Proteomes" id="UP000293995"/>
    </source>
</evidence>
<name>A0A4P6EHM7_9MICO</name>
<feature type="transmembrane region" description="Helical" evidence="1">
    <location>
        <begin position="24"/>
        <end position="45"/>
    </location>
</feature>